<dbReference type="AlphaFoldDB" id="A0A858BYC3"/>
<accession>A0A858BYC3</accession>
<dbReference type="RefSeq" id="WP_163066944.1">
    <property type="nucleotide sequence ID" value="NZ_CP048649.1"/>
</dbReference>
<feature type="domain" description="4Fe-4S ferredoxin-type" evidence="4">
    <location>
        <begin position="331"/>
        <end position="363"/>
    </location>
</feature>
<keyword evidence="6" id="KW-1185">Reference proteome</keyword>
<dbReference type="Gene3D" id="3.30.70.20">
    <property type="match status" value="1"/>
</dbReference>
<evidence type="ECO:0000256" key="3">
    <source>
        <dbReference type="ARBA" id="ARBA00023014"/>
    </source>
</evidence>
<dbReference type="Proteomes" id="UP000466848">
    <property type="component" value="Chromosome"/>
</dbReference>
<organism evidence="5 6">
    <name type="scientific">Aminipila butyrica</name>
    <dbReference type="NCBI Taxonomy" id="433296"/>
    <lineage>
        <taxon>Bacteria</taxon>
        <taxon>Bacillati</taxon>
        <taxon>Bacillota</taxon>
        <taxon>Clostridia</taxon>
        <taxon>Peptostreptococcales</taxon>
        <taxon>Anaerovoracaceae</taxon>
        <taxon>Aminipila</taxon>
    </lineage>
</organism>
<gene>
    <name evidence="5" type="ORF">Ami103574_10390</name>
</gene>
<dbReference type="InterPro" id="IPR017896">
    <property type="entry name" value="4Fe4S_Fe-S-bd"/>
</dbReference>
<keyword evidence="3" id="KW-0411">Iron-sulfur</keyword>
<dbReference type="InterPro" id="IPR023210">
    <property type="entry name" value="NADP_OxRdtase_dom"/>
</dbReference>
<reference evidence="5 6" key="1">
    <citation type="submission" date="2020-02" db="EMBL/GenBank/DDBJ databases">
        <authorList>
            <person name="Kim Y.B."/>
            <person name="Roh S.W."/>
        </authorList>
    </citation>
    <scope>NUCLEOTIDE SEQUENCE [LARGE SCALE GENOMIC DNA]</scope>
    <source>
        <strain evidence="5 6">DSM 103574</strain>
    </source>
</reference>
<evidence type="ECO:0000313" key="6">
    <source>
        <dbReference type="Proteomes" id="UP000466848"/>
    </source>
</evidence>
<dbReference type="CDD" id="cd19096">
    <property type="entry name" value="AKR_Fe-S_oxidoreductase"/>
    <property type="match status" value="1"/>
</dbReference>
<keyword evidence="2" id="KW-0408">Iron</keyword>
<sequence>METRTWDKLGVKTALLGFGCMRFPITSEGKIDEPLSTKMLEKAYAAGVNYYDTAYMYHNGDSEAFVGNWLNTKDRDNYFLTTNLPVVMINSLEQAKAIFEEQREKLNKEYFDFYLLHALNKHTFKKSVELGIVQYCEDLKAQGKIKHLGFSFHDDYNTFEEILQYRNWDLCQIQLNYTDTEEQAGLRGYTLAEKAGIPIVVMEPVKGGSLANLPETVAGEMTSMHPDWTLSSWAYRWVGSLPNVKVILSGMSTMAQVEDNIKTFQHFKPISSEDQGIIDRAVEKIRARVKNSCTFCRYCMPCPAGVNIPENFAAWNGYGMYENPNDIYFKWGIMISDAEKAKNCVHCGACEKKCPQKIAIRDNLATLQTELDTIYQNR</sequence>
<keyword evidence="1" id="KW-0479">Metal-binding</keyword>
<evidence type="ECO:0000313" key="5">
    <source>
        <dbReference type="EMBL" id="QIB69704.1"/>
    </source>
</evidence>
<dbReference type="InterPro" id="IPR017900">
    <property type="entry name" value="4Fe4S_Fe_S_CS"/>
</dbReference>
<dbReference type="Pfam" id="PF00248">
    <property type="entry name" value="Aldo_ket_red"/>
    <property type="match status" value="1"/>
</dbReference>
<dbReference type="Gene3D" id="3.20.20.100">
    <property type="entry name" value="NADP-dependent oxidoreductase domain"/>
    <property type="match status" value="1"/>
</dbReference>
<dbReference type="SUPFAM" id="SSF51430">
    <property type="entry name" value="NAD(P)-linked oxidoreductase"/>
    <property type="match status" value="1"/>
</dbReference>
<dbReference type="Pfam" id="PF13187">
    <property type="entry name" value="Fer4_9"/>
    <property type="match status" value="1"/>
</dbReference>
<evidence type="ECO:0000256" key="2">
    <source>
        <dbReference type="ARBA" id="ARBA00023004"/>
    </source>
</evidence>
<dbReference type="PROSITE" id="PS51379">
    <property type="entry name" value="4FE4S_FER_2"/>
    <property type="match status" value="1"/>
</dbReference>
<dbReference type="SUPFAM" id="SSF46548">
    <property type="entry name" value="alpha-helical ferredoxin"/>
    <property type="match status" value="1"/>
</dbReference>
<dbReference type="GO" id="GO:0051536">
    <property type="term" value="F:iron-sulfur cluster binding"/>
    <property type="evidence" value="ECO:0007669"/>
    <property type="project" value="UniProtKB-KW"/>
</dbReference>
<dbReference type="PROSITE" id="PS00198">
    <property type="entry name" value="4FE4S_FER_1"/>
    <property type="match status" value="1"/>
</dbReference>
<dbReference type="EMBL" id="CP048649">
    <property type="protein sequence ID" value="QIB69704.1"/>
    <property type="molecule type" value="Genomic_DNA"/>
</dbReference>
<protein>
    <submittedName>
        <fullName evidence="5">Aldo/keto reductase</fullName>
    </submittedName>
</protein>
<name>A0A858BYC3_9FIRM</name>
<evidence type="ECO:0000256" key="1">
    <source>
        <dbReference type="ARBA" id="ARBA00022723"/>
    </source>
</evidence>
<dbReference type="KEGG" id="abut:Ami103574_10390"/>
<dbReference type="InterPro" id="IPR036812">
    <property type="entry name" value="NAD(P)_OxRdtase_dom_sf"/>
</dbReference>
<dbReference type="GO" id="GO:0046872">
    <property type="term" value="F:metal ion binding"/>
    <property type="evidence" value="ECO:0007669"/>
    <property type="project" value="UniProtKB-KW"/>
</dbReference>
<evidence type="ECO:0000259" key="4">
    <source>
        <dbReference type="PROSITE" id="PS51379"/>
    </source>
</evidence>
<dbReference type="InterPro" id="IPR053135">
    <property type="entry name" value="AKR2_Oxidoreductase"/>
</dbReference>
<dbReference type="PANTHER" id="PTHR43312">
    <property type="entry name" value="D-THREO-ALDOSE 1-DEHYDROGENASE"/>
    <property type="match status" value="1"/>
</dbReference>
<dbReference type="PANTHER" id="PTHR43312:SF2">
    <property type="entry name" value="OXIDOREDUCTASE"/>
    <property type="match status" value="1"/>
</dbReference>
<proteinExistence type="predicted"/>